<feature type="domain" description="4Fe-4S Wbl-type" evidence="12">
    <location>
        <begin position="17"/>
        <end position="75"/>
    </location>
</feature>
<dbReference type="PANTHER" id="PTHR38839:SF7">
    <property type="entry name" value="TRANSCRIPTIONAL REGULATOR WHIB4"/>
    <property type="match status" value="1"/>
</dbReference>
<dbReference type="InterPro" id="IPR003482">
    <property type="entry name" value="Whib"/>
</dbReference>
<keyword evidence="6 11" id="KW-0411">Iron-sulfur</keyword>
<dbReference type="GO" id="GO:0045892">
    <property type="term" value="P:negative regulation of DNA-templated transcription"/>
    <property type="evidence" value="ECO:0007669"/>
    <property type="project" value="TreeGrafter"/>
</dbReference>
<dbReference type="Proteomes" id="UP000317046">
    <property type="component" value="Unassembled WGS sequence"/>
</dbReference>
<comment type="PTM">
    <text evidence="11">The Fe-S cluster can be nitrosylated by nitric oxide (NO).</text>
</comment>
<evidence type="ECO:0000256" key="4">
    <source>
        <dbReference type="ARBA" id="ARBA00022723"/>
    </source>
</evidence>
<dbReference type="InterPro" id="IPR034768">
    <property type="entry name" value="4FE4S_WBL"/>
</dbReference>
<dbReference type="EMBL" id="BJLR01000007">
    <property type="protein sequence ID" value="GEA86589.1"/>
    <property type="molecule type" value="Genomic_DNA"/>
</dbReference>
<evidence type="ECO:0000259" key="12">
    <source>
        <dbReference type="PROSITE" id="PS51674"/>
    </source>
</evidence>
<feature type="binding site" evidence="11">
    <location>
        <position position="18"/>
    </location>
    <ligand>
        <name>[4Fe-4S] cluster</name>
        <dbReference type="ChEBI" id="CHEBI:49883"/>
    </ligand>
</feature>
<keyword evidence="7 11" id="KW-0805">Transcription regulation</keyword>
<dbReference type="RefSeq" id="WP_428829501.1">
    <property type="nucleotide sequence ID" value="NZ_BJLR01000007.1"/>
</dbReference>
<keyword evidence="4 11" id="KW-0479">Metal-binding</keyword>
<dbReference type="GO" id="GO:0035731">
    <property type="term" value="F:dinitrosyl-iron complex binding"/>
    <property type="evidence" value="ECO:0007669"/>
    <property type="project" value="UniProtKB-UniRule"/>
</dbReference>
<evidence type="ECO:0000313" key="13">
    <source>
        <dbReference type="EMBL" id="GEA86589.1"/>
    </source>
</evidence>
<evidence type="ECO:0000256" key="3">
    <source>
        <dbReference type="ARBA" id="ARBA00022485"/>
    </source>
</evidence>
<evidence type="ECO:0000313" key="14">
    <source>
        <dbReference type="Proteomes" id="UP000317046"/>
    </source>
</evidence>
<evidence type="ECO:0000256" key="6">
    <source>
        <dbReference type="ARBA" id="ARBA00023014"/>
    </source>
</evidence>
<dbReference type="PANTHER" id="PTHR38839">
    <property type="entry name" value="TRANSCRIPTIONAL REGULATOR WHID-RELATED"/>
    <property type="match status" value="1"/>
</dbReference>
<proteinExistence type="inferred from homology"/>
<sequence length="101" mass="10946">MCVATMLQDAHWVAGAACGVGKVSPDALFVEGAAQREARSVCTGCPVRLECLADALDNRMDFGVWGGMTERERRALLRRRPEVRSWRAELVGTGEPVGASR</sequence>
<comment type="similarity">
    <text evidence="2 11">Belongs to the WhiB family.</text>
</comment>
<accession>A0A4Y3KQB1</accession>
<name>A0A4Y3KQB1_9CELL</name>
<keyword evidence="9 11" id="KW-1015">Disulfide bond</keyword>
<evidence type="ECO:0000256" key="11">
    <source>
        <dbReference type="HAMAP-Rule" id="MF_01479"/>
    </source>
</evidence>
<comment type="cofactor">
    <cofactor evidence="11">
        <name>[4Fe-4S] cluster</name>
        <dbReference type="ChEBI" id="CHEBI:49883"/>
    </cofactor>
    <text evidence="11">Binds 1 [4Fe-4S] cluster per subunit. Following nitrosylation of the [4Fe-4S] cluster binds 1 [4Fe-8(NO)] cluster per subunit.</text>
</comment>
<gene>
    <name evidence="11" type="primary">whiB</name>
    <name evidence="13" type="ORF">CCE01nite_05380</name>
</gene>
<dbReference type="AlphaFoldDB" id="A0A4Y3KQB1"/>
<evidence type="ECO:0000256" key="5">
    <source>
        <dbReference type="ARBA" id="ARBA00023004"/>
    </source>
</evidence>
<evidence type="ECO:0000256" key="8">
    <source>
        <dbReference type="ARBA" id="ARBA00023125"/>
    </source>
</evidence>
<feature type="binding site" evidence="11">
    <location>
        <position position="42"/>
    </location>
    <ligand>
        <name>[4Fe-4S] cluster</name>
        <dbReference type="ChEBI" id="CHEBI:49883"/>
    </ligand>
</feature>
<keyword evidence="10 11" id="KW-0804">Transcription</keyword>
<comment type="subcellular location">
    <subcellularLocation>
        <location evidence="1 11">Cytoplasm</location>
    </subcellularLocation>
</comment>
<comment type="caution">
    <text evidence="13">The sequence shown here is derived from an EMBL/GenBank/DDBJ whole genome shotgun (WGS) entry which is preliminary data.</text>
</comment>
<keyword evidence="8 11" id="KW-0238">DNA-binding</keyword>
<keyword evidence="3 11" id="KW-0004">4Fe-4S</keyword>
<feature type="binding site" evidence="11">
    <location>
        <position position="45"/>
    </location>
    <ligand>
        <name>[4Fe-4S] cluster</name>
        <dbReference type="ChEBI" id="CHEBI:49883"/>
    </ligand>
</feature>
<comment type="PTM">
    <text evidence="11">Upon Fe-S cluster removal intramolecular disulfide bonds are formed.</text>
</comment>
<dbReference type="GO" id="GO:0047134">
    <property type="term" value="F:protein-disulfide reductase [NAD(P)H] activity"/>
    <property type="evidence" value="ECO:0007669"/>
    <property type="project" value="TreeGrafter"/>
</dbReference>
<dbReference type="GO" id="GO:0005737">
    <property type="term" value="C:cytoplasm"/>
    <property type="evidence" value="ECO:0007669"/>
    <property type="project" value="UniProtKB-SubCell"/>
</dbReference>
<evidence type="ECO:0000256" key="2">
    <source>
        <dbReference type="ARBA" id="ARBA00006597"/>
    </source>
</evidence>
<evidence type="ECO:0000256" key="1">
    <source>
        <dbReference type="ARBA" id="ARBA00004496"/>
    </source>
</evidence>
<dbReference type="HAMAP" id="MF_01479">
    <property type="entry name" value="WhiB"/>
    <property type="match status" value="1"/>
</dbReference>
<evidence type="ECO:0000256" key="9">
    <source>
        <dbReference type="ARBA" id="ARBA00023157"/>
    </source>
</evidence>
<keyword evidence="14" id="KW-1185">Reference proteome</keyword>
<dbReference type="GO" id="GO:0051539">
    <property type="term" value="F:4 iron, 4 sulfur cluster binding"/>
    <property type="evidence" value="ECO:0007669"/>
    <property type="project" value="UniProtKB-UniRule"/>
</dbReference>
<dbReference type="GO" id="GO:0003677">
    <property type="term" value="F:DNA binding"/>
    <property type="evidence" value="ECO:0007669"/>
    <property type="project" value="UniProtKB-UniRule"/>
</dbReference>
<comment type="function">
    <text evidence="11">Acts as a transcriptional regulator. Probably redox-responsive. The apo- but not holo-form probably binds DNA.</text>
</comment>
<dbReference type="PROSITE" id="PS51674">
    <property type="entry name" value="4FE4S_WBL"/>
    <property type="match status" value="1"/>
</dbReference>
<organism evidence="13 14">
    <name type="scientific">Cellulomonas cellasea</name>
    <dbReference type="NCBI Taxonomy" id="43670"/>
    <lineage>
        <taxon>Bacteria</taxon>
        <taxon>Bacillati</taxon>
        <taxon>Actinomycetota</taxon>
        <taxon>Actinomycetes</taxon>
        <taxon>Micrococcales</taxon>
        <taxon>Cellulomonadaceae</taxon>
        <taxon>Cellulomonas</taxon>
    </lineage>
</organism>
<keyword evidence="11" id="KW-0963">Cytoplasm</keyword>
<dbReference type="GO" id="GO:0045454">
    <property type="term" value="P:cell redox homeostasis"/>
    <property type="evidence" value="ECO:0007669"/>
    <property type="project" value="TreeGrafter"/>
</dbReference>
<feature type="binding site" evidence="11">
    <location>
        <position position="51"/>
    </location>
    <ligand>
        <name>[4Fe-4S] cluster</name>
        <dbReference type="ChEBI" id="CHEBI:49883"/>
    </ligand>
</feature>
<evidence type="ECO:0000256" key="10">
    <source>
        <dbReference type="ARBA" id="ARBA00023163"/>
    </source>
</evidence>
<evidence type="ECO:0000256" key="7">
    <source>
        <dbReference type="ARBA" id="ARBA00023015"/>
    </source>
</evidence>
<reference evidence="13" key="1">
    <citation type="submission" date="2019-06" db="EMBL/GenBank/DDBJ databases">
        <title>Whole genome shotgun sequence of Cellulomonas cellasea NBRC 3753.</title>
        <authorList>
            <person name="Hosoyama A."/>
            <person name="Uohara A."/>
            <person name="Ohji S."/>
            <person name="Ichikawa N."/>
        </authorList>
    </citation>
    <scope>NUCLEOTIDE SEQUENCE [LARGE SCALE GENOMIC DNA]</scope>
    <source>
        <strain evidence="13">NBRC 3753</strain>
    </source>
</reference>
<dbReference type="GO" id="GO:0046872">
    <property type="term" value="F:metal ion binding"/>
    <property type="evidence" value="ECO:0007669"/>
    <property type="project" value="UniProtKB-KW"/>
</dbReference>
<protein>
    <recommendedName>
        <fullName evidence="11">Transcriptional regulator WhiB</fullName>
    </recommendedName>
</protein>
<dbReference type="Pfam" id="PF02467">
    <property type="entry name" value="Whib"/>
    <property type="match status" value="1"/>
</dbReference>
<keyword evidence="5 11" id="KW-0408">Iron</keyword>